<proteinExistence type="predicted"/>
<evidence type="ECO:0008006" key="4">
    <source>
        <dbReference type="Google" id="ProtNLM"/>
    </source>
</evidence>
<dbReference type="Pfam" id="PF13489">
    <property type="entry name" value="Methyltransf_23"/>
    <property type="match status" value="1"/>
</dbReference>
<name>A0ABN2YYH8_9ACTN</name>
<keyword evidence="3" id="KW-1185">Reference proteome</keyword>
<dbReference type="Proteomes" id="UP001422759">
    <property type="component" value="Unassembled WGS sequence"/>
</dbReference>
<dbReference type="EMBL" id="BAAANT010000004">
    <property type="protein sequence ID" value="GAA2134033.1"/>
    <property type="molecule type" value="Genomic_DNA"/>
</dbReference>
<dbReference type="Gene3D" id="3.40.50.150">
    <property type="entry name" value="Vaccinia Virus protein VP39"/>
    <property type="match status" value="1"/>
</dbReference>
<protein>
    <recommendedName>
        <fullName evidence="4">Class I SAM-dependent methyltransferase</fullName>
    </recommendedName>
</protein>
<sequence length="281" mass="30640">MARSGRSLTADQLCTLAATPGAADPGPLARLRVPRPVDRYQRVGELSRGRRVLDLGAYDETEVDNEHDTSWRWLHAEIAAVAADCLGVDASEKVRAQGTVRTACDTSIVYGTVEQLDHIVEDFKPELIVAGELVEHTQDTLGWISRLAELTPGTRFVATTPNTTSVVNLLLALLGRESCHPDHLQVYSFRTLSTLSGRAPLHDITVRPYYYDPHLFRARAPRAAVPLVAGANLVLRAVQRLFPLLSCGLILEATLGPVPADRRLRAPRSGEDALRTGAGTR</sequence>
<dbReference type="SUPFAM" id="SSF53335">
    <property type="entry name" value="S-adenosyl-L-methionine-dependent methyltransferases"/>
    <property type="match status" value="1"/>
</dbReference>
<dbReference type="InterPro" id="IPR029063">
    <property type="entry name" value="SAM-dependent_MTases_sf"/>
</dbReference>
<reference evidence="2 3" key="1">
    <citation type="journal article" date="2019" name="Int. J. Syst. Evol. Microbiol.">
        <title>The Global Catalogue of Microorganisms (GCM) 10K type strain sequencing project: providing services to taxonomists for standard genome sequencing and annotation.</title>
        <authorList>
            <consortium name="The Broad Institute Genomics Platform"/>
            <consortium name="The Broad Institute Genome Sequencing Center for Infectious Disease"/>
            <person name="Wu L."/>
            <person name="Ma J."/>
        </authorList>
    </citation>
    <scope>NUCLEOTIDE SEQUENCE [LARGE SCALE GENOMIC DNA]</scope>
    <source>
        <strain evidence="2 3">JCM 14560</strain>
    </source>
</reference>
<dbReference type="RefSeq" id="WP_344461280.1">
    <property type="nucleotide sequence ID" value="NZ_BAAANT010000004.1"/>
</dbReference>
<feature type="compositionally biased region" description="Basic and acidic residues" evidence="1">
    <location>
        <begin position="261"/>
        <end position="274"/>
    </location>
</feature>
<gene>
    <name evidence="2" type="ORF">GCM10009760_10860</name>
</gene>
<organism evidence="2 3">
    <name type="scientific">Kitasatospora kazusensis</name>
    <dbReference type="NCBI Taxonomy" id="407974"/>
    <lineage>
        <taxon>Bacteria</taxon>
        <taxon>Bacillati</taxon>
        <taxon>Actinomycetota</taxon>
        <taxon>Actinomycetes</taxon>
        <taxon>Kitasatosporales</taxon>
        <taxon>Streptomycetaceae</taxon>
        <taxon>Kitasatospora</taxon>
    </lineage>
</organism>
<evidence type="ECO:0000313" key="3">
    <source>
        <dbReference type="Proteomes" id="UP001422759"/>
    </source>
</evidence>
<feature type="region of interest" description="Disordered" evidence="1">
    <location>
        <begin position="261"/>
        <end position="281"/>
    </location>
</feature>
<accession>A0ABN2YYH8</accession>
<evidence type="ECO:0000256" key="1">
    <source>
        <dbReference type="SAM" id="MobiDB-lite"/>
    </source>
</evidence>
<evidence type="ECO:0000313" key="2">
    <source>
        <dbReference type="EMBL" id="GAA2134033.1"/>
    </source>
</evidence>
<comment type="caution">
    <text evidence="2">The sequence shown here is derived from an EMBL/GenBank/DDBJ whole genome shotgun (WGS) entry which is preliminary data.</text>
</comment>